<accession>A0A4P9K4J0</accession>
<dbReference type="InterPro" id="IPR002698">
    <property type="entry name" value="FTHF_cligase"/>
</dbReference>
<dbReference type="PIRSF" id="PIRSF006806">
    <property type="entry name" value="FTHF_cligase"/>
    <property type="match status" value="1"/>
</dbReference>
<dbReference type="GO" id="GO:0005524">
    <property type="term" value="F:ATP binding"/>
    <property type="evidence" value="ECO:0007669"/>
    <property type="project" value="UniProtKB-KW"/>
</dbReference>
<sequence>MNSGLLRKTLRDQRRQLPSSIQQHHAKQALQHLSDLLSQNPAFQTPQNIALFLAQDGELETDTAIQYLWQQSEHHIYLPVLETQPDWHMGFARYKPDSKMVRNRFDIAEPDVALNEHLNGEQMDWVFMPLVGFDKQGNRMGMGGGYYDRSFAFKLQNSRENQTKLIGWAHSFQQVEQLPKEPWDVPLDGIITEQGFTDFSLHRQ</sequence>
<dbReference type="GO" id="GO:0030272">
    <property type="term" value="F:5-formyltetrahydrofolate cyclo-ligase activity"/>
    <property type="evidence" value="ECO:0007669"/>
    <property type="project" value="UniProtKB-EC"/>
</dbReference>
<comment type="cofactor">
    <cofactor evidence="5">
        <name>Mg(2+)</name>
        <dbReference type="ChEBI" id="CHEBI:18420"/>
    </cofactor>
</comment>
<evidence type="ECO:0000256" key="2">
    <source>
        <dbReference type="ARBA" id="ARBA00022741"/>
    </source>
</evidence>
<dbReference type="GO" id="GO:0035999">
    <property type="term" value="P:tetrahydrofolate interconversion"/>
    <property type="evidence" value="ECO:0007669"/>
    <property type="project" value="TreeGrafter"/>
</dbReference>
<keyword evidence="8" id="KW-1185">Reference proteome</keyword>
<dbReference type="EMBL" id="CP040602">
    <property type="protein sequence ID" value="QCU89852.1"/>
    <property type="molecule type" value="Genomic_DNA"/>
</dbReference>
<name>A0A4P9K4J0_9GAMM</name>
<evidence type="ECO:0000256" key="3">
    <source>
        <dbReference type="ARBA" id="ARBA00022840"/>
    </source>
</evidence>
<dbReference type="GO" id="GO:0009396">
    <property type="term" value="P:folic acid-containing compound biosynthetic process"/>
    <property type="evidence" value="ECO:0007669"/>
    <property type="project" value="TreeGrafter"/>
</dbReference>
<evidence type="ECO:0000256" key="6">
    <source>
        <dbReference type="SAM" id="MobiDB-lite"/>
    </source>
</evidence>
<keyword evidence="5" id="KW-0460">Magnesium</keyword>
<protein>
    <recommendedName>
        <fullName evidence="5">5-formyltetrahydrofolate cyclo-ligase</fullName>
        <ecNumber evidence="5">6.3.3.2</ecNumber>
    </recommendedName>
</protein>
<dbReference type="InterPro" id="IPR024185">
    <property type="entry name" value="FTHF_cligase-like_sf"/>
</dbReference>
<dbReference type="EC" id="6.3.3.2" evidence="5"/>
<dbReference type="Gene3D" id="3.40.50.10420">
    <property type="entry name" value="NagB/RpiA/CoA transferase-like"/>
    <property type="match status" value="1"/>
</dbReference>
<dbReference type="NCBIfam" id="TIGR02727">
    <property type="entry name" value="MTHFS_bact"/>
    <property type="match status" value="1"/>
</dbReference>
<evidence type="ECO:0000256" key="5">
    <source>
        <dbReference type="RuleBase" id="RU361279"/>
    </source>
</evidence>
<dbReference type="SUPFAM" id="SSF100950">
    <property type="entry name" value="NagB/RpiA/CoA transferase-like"/>
    <property type="match status" value="1"/>
</dbReference>
<comment type="catalytic activity">
    <reaction evidence="5">
        <text>(6S)-5-formyl-5,6,7,8-tetrahydrofolate + ATP = (6R)-5,10-methenyltetrahydrofolate + ADP + phosphate</text>
        <dbReference type="Rhea" id="RHEA:10488"/>
        <dbReference type="ChEBI" id="CHEBI:30616"/>
        <dbReference type="ChEBI" id="CHEBI:43474"/>
        <dbReference type="ChEBI" id="CHEBI:57455"/>
        <dbReference type="ChEBI" id="CHEBI:57457"/>
        <dbReference type="ChEBI" id="CHEBI:456216"/>
        <dbReference type="EC" id="6.3.3.2"/>
    </reaction>
</comment>
<evidence type="ECO:0000256" key="1">
    <source>
        <dbReference type="ARBA" id="ARBA00010638"/>
    </source>
</evidence>
<feature type="binding site" evidence="4">
    <location>
        <position position="53"/>
    </location>
    <ligand>
        <name>substrate</name>
    </ligand>
</feature>
<dbReference type="Pfam" id="PF01812">
    <property type="entry name" value="5-FTHF_cyc-lig"/>
    <property type="match status" value="1"/>
</dbReference>
<keyword evidence="5" id="KW-0479">Metal-binding</keyword>
<organism evidence="7 8">
    <name type="scientific">Thiomicrorhabdus sediminis</name>
    <dbReference type="NCBI Taxonomy" id="2580412"/>
    <lineage>
        <taxon>Bacteria</taxon>
        <taxon>Pseudomonadati</taxon>
        <taxon>Pseudomonadota</taxon>
        <taxon>Gammaproteobacteria</taxon>
        <taxon>Thiotrichales</taxon>
        <taxon>Piscirickettsiaceae</taxon>
        <taxon>Thiomicrorhabdus</taxon>
    </lineage>
</organism>
<dbReference type="GO" id="GO:0046872">
    <property type="term" value="F:metal ion binding"/>
    <property type="evidence" value="ECO:0007669"/>
    <property type="project" value="UniProtKB-KW"/>
</dbReference>
<feature type="region of interest" description="Disordered" evidence="6">
    <location>
        <begin position="1"/>
        <end position="20"/>
    </location>
</feature>
<dbReference type="AlphaFoldDB" id="A0A4P9K4J0"/>
<dbReference type="InterPro" id="IPR037171">
    <property type="entry name" value="NagB/RpiA_transferase-like"/>
</dbReference>
<comment type="similarity">
    <text evidence="1 5">Belongs to the 5-formyltetrahydrofolate cyclo-ligase family.</text>
</comment>
<dbReference type="Proteomes" id="UP000304864">
    <property type="component" value="Chromosome"/>
</dbReference>
<evidence type="ECO:0000256" key="4">
    <source>
        <dbReference type="PIRSR" id="PIRSR006806-1"/>
    </source>
</evidence>
<keyword evidence="2 4" id="KW-0547">Nucleotide-binding</keyword>
<keyword evidence="3 4" id="KW-0067">ATP-binding</keyword>
<feature type="binding site" evidence="4">
    <location>
        <begin position="139"/>
        <end position="147"/>
    </location>
    <ligand>
        <name>ATP</name>
        <dbReference type="ChEBI" id="CHEBI:30616"/>
    </ligand>
</feature>
<evidence type="ECO:0000313" key="7">
    <source>
        <dbReference type="EMBL" id="QCU89852.1"/>
    </source>
</evidence>
<dbReference type="PANTHER" id="PTHR23407:SF1">
    <property type="entry name" value="5-FORMYLTETRAHYDROFOLATE CYCLO-LIGASE"/>
    <property type="match status" value="1"/>
</dbReference>
<dbReference type="RefSeq" id="WP_138564529.1">
    <property type="nucleotide sequence ID" value="NZ_CP040602.1"/>
</dbReference>
<keyword evidence="7" id="KW-0436">Ligase</keyword>
<proteinExistence type="inferred from homology"/>
<gene>
    <name evidence="7" type="ORF">FE785_03950</name>
</gene>
<dbReference type="PANTHER" id="PTHR23407">
    <property type="entry name" value="ATPASE INHIBITOR/5-FORMYLTETRAHYDROFOLATE CYCLO-LIGASE"/>
    <property type="match status" value="1"/>
</dbReference>
<reference evidence="7 8" key="1">
    <citation type="submission" date="2019-05" db="EMBL/GenBank/DDBJ databases">
        <title>Thiomicrorhabdus sediminis sp. nov, a novel sulfur-oxidizing bacterium isolated from coastal sediment.</title>
        <authorList>
            <person name="Liu X."/>
        </authorList>
    </citation>
    <scope>NUCLEOTIDE SEQUENCE [LARGE SCALE GENOMIC DNA]</scope>
    <source>
        <strain evidence="7 8">G1</strain>
    </source>
</reference>
<evidence type="ECO:0000313" key="8">
    <source>
        <dbReference type="Proteomes" id="UP000304864"/>
    </source>
</evidence>
<dbReference type="KEGG" id="thig:FE785_03950"/>
<dbReference type="OrthoDB" id="9801938at2"/>
<feature type="binding site" evidence="4">
    <location>
        <position position="58"/>
    </location>
    <ligand>
        <name>substrate</name>
    </ligand>
</feature>